<organism evidence="3 4">
    <name type="scientific">Gaopeijia maritima</name>
    <dbReference type="NCBI Taxonomy" id="3119007"/>
    <lineage>
        <taxon>Bacteria</taxon>
        <taxon>Pseudomonadati</taxon>
        <taxon>Gemmatimonadota</taxon>
        <taxon>Longimicrobiia</taxon>
        <taxon>Gaopeijiales</taxon>
        <taxon>Gaopeijiaceae</taxon>
        <taxon>Gaopeijia</taxon>
    </lineage>
</organism>
<accession>A0ABU9E7C9</accession>
<dbReference type="EMBL" id="JBBHLI010000001">
    <property type="protein sequence ID" value="MEK9499520.1"/>
    <property type="molecule type" value="Genomic_DNA"/>
</dbReference>
<dbReference type="SUPFAM" id="SSF56281">
    <property type="entry name" value="Metallo-hydrolase/oxidoreductase"/>
    <property type="match status" value="1"/>
</dbReference>
<sequence>MSLWLPQAFGAKPSGARLARIERSPQYRNGRFHNPLARRSDGASLATIWEFFTGGSPHRRPKAPPPHLRRTASDFADRPEAPRVTWFGHASLLVEIDGVRILIDPVWGERPSPFGWVGTRRFHEPPLALDDLPPLDAVLLSHDHYDHLDLPTVRALAGRVPRWITPLGVGAHLERWGVAADRIDEFDWWDETTVEAEGAAVRLVCTPSRHFSGRGLRDRDATLWSGWAFVGAEQRLWYAGDSALTPQFLEVGERLGPFDLTMIEVGAYNASWSDVHLGPEQAVAAHRMAQGPAVDGRIPGRMLPIHWGTFDLALHGWTEPAERVLAASRAAGVALALPRPGESITPESAPDERWWPEVAWESAADAPAISTGLDPEVLELVPRP</sequence>
<name>A0ABU9E7C9_9BACT</name>
<dbReference type="InterPro" id="IPR001279">
    <property type="entry name" value="Metallo-B-lactamas"/>
</dbReference>
<evidence type="ECO:0000313" key="3">
    <source>
        <dbReference type="EMBL" id="MEK9499520.1"/>
    </source>
</evidence>
<evidence type="ECO:0000256" key="1">
    <source>
        <dbReference type="SAM" id="MobiDB-lite"/>
    </source>
</evidence>
<gene>
    <name evidence="3" type="ORF">WI372_00820</name>
</gene>
<reference evidence="3 4" key="1">
    <citation type="submission" date="2024-02" db="EMBL/GenBank/DDBJ databases">
        <title>A novel Gemmatimonadota bacterium.</title>
        <authorList>
            <person name="Du Z.-J."/>
            <person name="Ye Y.-Q."/>
        </authorList>
    </citation>
    <scope>NUCLEOTIDE SEQUENCE [LARGE SCALE GENOMIC DNA]</scope>
    <source>
        <strain evidence="3 4">DH-20</strain>
    </source>
</reference>
<evidence type="ECO:0000313" key="4">
    <source>
        <dbReference type="Proteomes" id="UP001484239"/>
    </source>
</evidence>
<keyword evidence="4" id="KW-1185">Reference proteome</keyword>
<protein>
    <submittedName>
        <fullName evidence="3">MBL fold metallo-hydrolase</fullName>
    </submittedName>
</protein>
<comment type="caution">
    <text evidence="3">The sequence shown here is derived from an EMBL/GenBank/DDBJ whole genome shotgun (WGS) entry which is preliminary data.</text>
</comment>
<feature type="compositionally biased region" description="Basic residues" evidence="1">
    <location>
        <begin position="57"/>
        <end position="70"/>
    </location>
</feature>
<feature type="domain" description="Metallo-beta-lactamase" evidence="2">
    <location>
        <begin position="100"/>
        <end position="307"/>
    </location>
</feature>
<dbReference type="PANTHER" id="PTHR15032">
    <property type="entry name" value="N-ACYL-PHOSPHATIDYLETHANOLAMINE-HYDROLYZING PHOSPHOLIPASE D"/>
    <property type="match status" value="1"/>
</dbReference>
<feature type="region of interest" description="Disordered" evidence="1">
    <location>
        <begin position="56"/>
        <end position="75"/>
    </location>
</feature>
<dbReference type="PANTHER" id="PTHR15032:SF4">
    <property type="entry name" value="N-ACYL-PHOSPHATIDYLETHANOLAMINE-HYDROLYZING PHOSPHOLIPASE D"/>
    <property type="match status" value="1"/>
</dbReference>
<dbReference type="Pfam" id="PF12706">
    <property type="entry name" value="Lactamase_B_2"/>
    <property type="match status" value="1"/>
</dbReference>
<evidence type="ECO:0000259" key="2">
    <source>
        <dbReference type="Pfam" id="PF12706"/>
    </source>
</evidence>
<proteinExistence type="predicted"/>
<dbReference type="InterPro" id="IPR036866">
    <property type="entry name" value="RibonucZ/Hydroxyglut_hydro"/>
</dbReference>
<dbReference type="Proteomes" id="UP001484239">
    <property type="component" value="Unassembled WGS sequence"/>
</dbReference>
<dbReference type="RefSeq" id="WP_405276290.1">
    <property type="nucleotide sequence ID" value="NZ_JBBHLI010000001.1"/>
</dbReference>
<dbReference type="Gene3D" id="3.60.15.10">
    <property type="entry name" value="Ribonuclease Z/Hydroxyacylglutathione hydrolase-like"/>
    <property type="match status" value="1"/>
</dbReference>